<dbReference type="PROSITE" id="PS50093">
    <property type="entry name" value="PKD"/>
    <property type="match status" value="1"/>
</dbReference>
<dbReference type="SMART" id="SM00089">
    <property type="entry name" value="PKD"/>
    <property type="match status" value="1"/>
</dbReference>
<dbReference type="InterPro" id="IPR000601">
    <property type="entry name" value="PKD_dom"/>
</dbReference>
<dbReference type="SUPFAM" id="SSF49299">
    <property type="entry name" value="PKD domain"/>
    <property type="match status" value="1"/>
</dbReference>
<dbReference type="InterPro" id="IPR035986">
    <property type="entry name" value="PKD_dom_sf"/>
</dbReference>
<protein>
    <submittedName>
        <fullName evidence="2">PKD domain-containing protein</fullName>
    </submittedName>
</protein>
<accession>A0A369CEE2</accession>
<dbReference type="Pfam" id="PF18911">
    <property type="entry name" value="PKD_4"/>
    <property type="match status" value="1"/>
</dbReference>
<comment type="caution">
    <text evidence="2">The sequence shown here is derived from an EMBL/GenBank/DDBJ whole genome shotgun (WGS) entry which is preliminary data.</text>
</comment>
<organism evidence="2 3">
    <name type="scientific">Thioalbus denitrificans</name>
    <dbReference type="NCBI Taxonomy" id="547122"/>
    <lineage>
        <taxon>Bacteria</taxon>
        <taxon>Pseudomonadati</taxon>
        <taxon>Pseudomonadota</taxon>
        <taxon>Gammaproteobacteria</taxon>
        <taxon>Chromatiales</taxon>
        <taxon>Ectothiorhodospiraceae</taxon>
        <taxon>Thioalbus</taxon>
    </lineage>
</organism>
<dbReference type="EMBL" id="QPJY01000005">
    <property type="protein sequence ID" value="RCX30184.1"/>
    <property type="molecule type" value="Genomic_DNA"/>
</dbReference>
<dbReference type="RefSeq" id="WP_211314901.1">
    <property type="nucleotide sequence ID" value="NZ_QPJY01000005.1"/>
</dbReference>
<proteinExistence type="predicted"/>
<dbReference type="Gene3D" id="2.60.40.10">
    <property type="entry name" value="Immunoglobulins"/>
    <property type="match status" value="1"/>
</dbReference>
<reference evidence="2 3" key="1">
    <citation type="submission" date="2018-07" db="EMBL/GenBank/DDBJ databases">
        <title>Genomic Encyclopedia of Type Strains, Phase IV (KMG-IV): sequencing the most valuable type-strain genomes for metagenomic binning, comparative biology and taxonomic classification.</title>
        <authorList>
            <person name="Goeker M."/>
        </authorList>
    </citation>
    <scope>NUCLEOTIDE SEQUENCE [LARGE SCALE GENOMIC DNA]</scope>
    <source>
        <strain evidence="2 3">DSM 26407</strain>
    </source>
</reference>
<dbReference type="Proteomes" id="UP000252707">
    <property type="component" value="Unassembled WGS sequence"/>
</dbReference>
<name>A0A369CEE2_9GAMM</name>
<keyword evidence="3" id="KW-1185">Reference proteome</keyword>
<sequence>NAPPTAAFTSACAGLGCDFDGRGSSDSDGSIVSHAWDFGDGATASGPTASHTYATDGTYTVSLTVTDDSGASGTVQHDVTVASGGGGELLTSSQNNGSTWTAMVETADGFGLTGTWSYSGGTGGCSAGACTLGGIPKKVPSVDFTSGTGSTVTVFKP</sequence>
<evidence type="ECO:0000313" key="2">
    <source>
        <dbReference type="EMBL" id="RCX30184.1"/>
    </source>
</evidence>
<dbReference type="InterPro" id="IPR022409">
    <property type="entry name" value="PKD/Chitinase_dom"/>
</dbReference>
<dbReference type="InterPro" id="IPR013783">
    <property type="entry name" value="Ig-like_fold"/>
</dbReference>
<gene>
    <name evidence="2" type="ORF">DFQ59_10516</name>
</gene>
<evidence type="ECO:0000313" key="3">
    <source>
        <dbReference type="Proteomes" id="UP000252707"/>
    </source>
</evidence>
<dbReference type="AlphaFoldDB" id="A0A369CEE2"/>
<evidence type="ECO:0000259" key="1">
    <source>
        <dbReference type="PROSITE" id="PS50093"/>
    </source>
</evidence>
<feature type="domain" description="PKD" evidence="1">
    <location>
        <begin position="1"/>
        <end position="81"/>
    </location>
</feature>
<dbReference type="CDD" id="cd00146">
    <property type="entry name" value="PKD"/>
    <property type="match status" value="1"/>
</dbReference>
<feature type="non-terminal residue" evidence="2">
    <location>
        <position position="1"/>
    </location>
</feature>